<comment type="caution">
    <text evidence="3">The sequence shown here is derived from an EMBL/GenBank/DDBJ whole genome shotgun (WGS) entry which is preliminary data.</text>
</comment>
<feature type="region of interest" description="Disordered" evidence="1">
    <location>
        <begin position="1"/>
        <end position="21"/>
    </location>
</feature>
<proteinExistence type="predicted"/>
<organism evidence="3 4">
    <name type="scientific">candidate division WS6 bacterium OLB20</name>
    <dbReference type="NCBI Taxonomy" id="1617426"/>
    <lineage>
        <taxon>Bacteria</taxon>
        <taxon>Candidatus Dojkabacteria</taxon>
    </lineage>
</organism>
<protein>
    <submittedName>
        <fullName evidence="3">Uncharacterized protein</fullName>
    </submittedName>
</protein>
<sequence>MAAEPQTPATDEQQTQSAPGVLSGESQTEFVEISFDEDATSVDWSETWKAIRFYALPLISFVVFVGLILFTVIPNIQRIFTTIDEINVLREEDEAVNERIERLIALRAEQLTRQQIISKINEIVPTGTSEVVAFRQRVIDTAEFRAVNLDSSLLGEDLIDQNPNEAEVTEGLILIEIPSEFGFSGTFDGFRSFLNDLYQGEDFFIVREMSLNLIEEDDGSSSWGAQLDLVKYQFFVDEGVDLDGIYTRISEQVVPNQFVIDFLENRFLNGGSFFDGDSSDLDFTQPTITGTPVSFPEDEVLQ</sequence>
<evidence type="ECO:0000313" key="4">
    <source>
        <dbReference type="Proteomes" id="UP000070457"/>
    </source>
</evidence>
<dbReference type="AlphaFoldDB" id="A0A136LY29"/>
<accession>A0A136LY29</accession>
<reference evidence="3 4" key="1">
    <citation type="submission" date="2015-02" db="EMBL/GenBank/DDBJ databases">
        <title>Improved understanding of the partial-nitritation anammox process through 23 genomes representing the majority of the microbial community.</title>
        <authorList>
            <person name="Speth D.R."/>
            <person name="In T Zandt M."/>
            <person name="Guerrero Cruz S."/>
            <person name="Jetten M.S."/>
            <person name="Dutilh B.E."/>
        </authorList>
    </citation>
    <scope>NUCLEOTIDE SEQUENCE [LARGE SCALE GENOMIC DNA]</scope>
    <source>
        <strain evidence="3">OLB20</strain>
    </source>
</reference>
<evidence type="ECO:0000256" key="2">
    <source>
        <dbReference type="SAM" id="Phobius"/>
    </source>
</evidence>
<keyword evidence="2" id="KW-1133">Transmembrane helix</keyword>
<dbReference type="STRING" id="1617426.TR69_WS6001000574"/>
<gene>
    <name evidence="3" type="ORF">TR69_WS6001000574</name>
</gene>
<dbReference type="EMBL" id="JYNZ01000003">
    <property type="protein sequence ID" value="KXK26568.1"/>
    <property type="molecule type" value="Genomic_DNA"/>
</dbReference>
<dbReference type="Proteomes" id="UP000070457">
    <property type="component" value="Unassembled WGS sequence"/>
</dbReference>
<keyword evidence="2" id="KW-0472">Membrane</keyword>
<keyword evidence="2" id="KW-0812">Transmembrane</keyword>
<evidence type="ECO:0000256" key="1">
    <source>
        <dbReference type="SAM" id="MobiDB-lite"/>
    </source>
</evidence>
<name>A0A136LY29_9BACT</name>
<evidence type="ECO:0000313" key="3">
    <source>
        <dbReference type="EMBL" id="KXK26568.1"/>
    </source>
</evidence>
<feature type="transmembrane region" description="Helical" evidence="2">
    <location>
        <begin position="51"/>
        <end position="73"/>
    </location>
</feature>
<feature type="compositionally biased region" description="Polar residues" evidence="1">
    <location>
        <begin position="7"/>
        <end position="21"/>
    </location>
</feature>